<dbReference type="InterPro" id="IPR011051">
    <property type="entry name" value="RmlC_Cupin_sf"/>
</dbReference>
<evidence type="ECO:0000313" key="8">
    <source>
        <dbReference type="Proteomes" id="UP001146351"/>
    </source>
</evidence>
<sequence>MKFQVFAFAGILSTALAVPKATGKSSVPDPSQPINGQGKGAPLLGGTNKEVDLQVPDQLRTPSTDNGFVPNVKWSFSQSQTRLFPGGWSREQVIQDLPQSHDIAGAQQHLKKGAIRELHWHRTAEWGFVYNGSLLLSGVDENGGFTTEKLETGDIWYFPKGVAHNVQGLDDENEYLLAFDDGDFEKIGTTFMVDDWIAHTPRDILAKNFGVDPKVFDKVPSKFPYILNGTVSEDLKKAPEGTLKGNSSYVFHTYQHEGEPVPGHGGTLRKIDSRNFPISQTLAAAIVELEPKGLRELHWHPNAEEWLYFHQGQARATVFIGDSKARTFDFTAGDTAVFPDNSGHYIENTSETEKLVWIELYKSDRVADISLAQWLALTPADTVANTLKVDIEVIKQIKKEKQVNVKGAN</sequence>
<evidence type="ECO:0000259" key="6">
    <source>
        <dbReference type="SMART" id="SM00835"/>
    </source>
</evidence>
<dbReference type="GO" id="GO:0046872">
    <property type="term" value="F:metal ion binding"/>
    <property type="evidence" value="ECO:0007669"/>
    <property type="project" value="UniProtKB-KW"/>
</dbReference>
<protein>
    <recommendedName>
        <fullName evidence="6">Cupin type-1 domain-containing protein</fullName>
    </recommendedName>
</protein>
<dbReference type="InterPro" id="IPR014710">
    <property type="entry name" value="RmlC-like_jellyroll"/>
</dbReference>
<dbReference type="AlphaFoldDB" id="A0A9W9M069"/>
<dbReference type="Pfam" id="PF00190">
    <property type="entry name" value="Cupin_1"/>
    <property type="match status" value="2"/>
</dbReference>
<feature type="binding site" evidence="3">
    <location>
        <position position="119"/>
    </location>
    <ligand>
        <name>Mn(2+)</name>
        <dbReference type="ChEBI" id="CHEBI:29035"/>
        <label>1</label>
    </ligand>
</feature>
<evidence type="ECO:0000256" key="3">
    <source>
        <dbReference type="PIRSR" id="PIRSR617774-2"/>
    </source>
</evidence>
<dbReference type="InterPro" id="IPR006045">
    <property type="entry name" value="Cupin_1"/>
</dbReference>
<feature type="binding site" evidence="3">
    <location>
        <position position="300"/>
    </location>
    <ligand>
        <name>Mn(2+)</name>
        <dbReference type="ChEBI" id="CHEBI:29035"/>
        <label>2</label>
    </ligand>
</feature>
<accession>A0A9W9M069</accession>
<dbReference type="NCBIfam" id="TIGR03404">
    <property type="entry name" value="bicupin_oxalic"/>
    <property type="match status" value="1"/>
</dbReference>
<feature type="active site" description="Proton donor" evidence="2">
    <location>
        <position position="359"/>
    </location>
</feature>
<dbReference type="Gene3D" id="2.60.120.10">
    <property type="entry name" value="Jelly Rolls"/>
    <property type="match status" value="2"/>
</dbReference>
<dbReference type="PANTHER" id="PTHR35848:SF9">
    <property type="entry name" value="SLL1358 PROTEIN"/>
    <property type="match status" value="1"/>
</dbReference>
<feature type="binding site" evidence="3">
    <location>
        <position position="164"/>
    </location>
    <ligand>
        <name>Mn(2+)</name>
        <dbReference type="ChEBI" id="CHEBI:29035"/>
        <label>1</label>
    </ligand>
</feature>
<proteinExistence type="predicted"/>
<feature type="binding site" evidence="3">
    <location>
        <position position="305"/>
    </location>
    <ligand>
        <name>Mn(2+)</name>
        <dbReference type="ChEBI" id="CHEBI:29035"/>
        <label>2</label>
    </ligand>
</feature>
<feature type="binding site" evidence="3">
    <location>
        <position position="125"/>
    </location>
    <ligand>
        <name>Mn(2+)</name>
        <dbReference type="ChEBI" id="CHEBI:29035"/>
        <label>1</label>
    </ligand>
</feature>
<evidence type="ECO:0000256" key="4">
    <source>
        <dbReference type="SAM" id="MobiDB-lite"/>
    </source>
</evidence>
<dbReference type="EMBL" id="JAPQKO010000001">
    <property type="protein sequence ID" value="KAJ5184180.1"/>
    <property type="molecule type" value="Genomic_DNA"/>
</dbReference>
<feature type="compositionally biased region" description="Polar residues" evidence="4">
    <location>
        <begin position="23"/>
        <end position="35"/>
    </location>
</feature>
<reference evidence="7" key="1">
    <citation type="submission" date="2022-11" db="EMBL/GenBank/DDBJ databases">
        <authorList>
            <person name="Petersen C."/>
        </authorList>
    </citation>
    <scope>NUCLEOTIDE SEQUENCE</scope>
    <source>
        <strain evidence="7">IBT 21917</strain>
    </source>
</reference>
<evidence type="ECO:0000256" key="1">
    <source>
        <dbReference type="ARBA" id="ARBA00022723"/>
    </source>
</evidence>
<feature type="domain" description="Cupin type-1" evidence="6">
    <location>
        <begin position="256"/>
        <end position="395"/>
    </location>
</feature>
<feature type="binding site" evidence="3">
    <location>
        <position position="121"/>
    </location>
    <ligand>
        <name>Mn(2+)</name>
        <dbReference type="ChEBI" id="CHEBI:29035"/>
        <label>1</label>
    </ligand>
</feature>
<dbReference type="CDD" id="cd20304">
    <property type="entry name" value="cupin_OxDC_N"/>
    <property type="match status" value="1"/>
</dbReference>
<evidence type="ECO:0000313" key="7">
    <source>
        <dbReference type="EMBL" id="KAJ5184180.1"/>
    </source>
</evidence>
<feature type="binding site" evidence="3">
    <location>
        <position position="344"/>
    </location>
    <ligand>
        <name>Mn(2+)</name>
        <dbReference type="ChEBI" id="CHEBI:29035"/>
        <label>2</label>
    </ligand>
</feature>
<feature type="signal peptide" evidence="5">
    <location>
        <begin position="1"/>
        <end position="17"/>
    </location>
</feature>
<dbReference type="PANTHER" id="PTHR35848">
    <property type="entry name" value="OXALATE-BINDING PROTEIN"/>
    <property type="match status" value="1"/>
</dbReference>
<dbReference type="CDD" id="cd20305">
    <property type="entry name" value="cupin_OxDC_C"/>
    <property type="match status" value="1"/>
</dbReference>
<comment type="cofactor">
    <cofactor evidence="3">
        <name>Mn(2+)</name>
        <dbReference type="ChEBI" id="CHEBI:29035"/>
    </cofactor>
    <text evidence="3">Binds 2 manganese ions per subunit.</text>
</comment>
<dbReference type="OrthoDB" id="10263073at2759"/>
<dbReference type="SUPFAM" id="SSF51182">
    <property type="entry name" value="RmlC-like cupins"/>
    <property type="match status" value="1"/>
</dbReference>
<feature type="domain" description="Cupin type-1" evidence="6">
    <location>
        <begin position="75"/>
        <end position="217"/>
    </location>
</feature>
<reference evidence="7" key="2">
    <citation type="journal article" date="2023" name="IMA Fungus">
        <title>Comparative genomic study of the Penicillium genus elucidates a diverse pangenome and 15 lateral gene transfer events.</title>
        <authorList>
            <person name="Petersen C."/>
            <person name="Sorensen T."/>
            <person name="Nielsen M.R."/>
            <person name="Sondergaard T.E."/>
            <person name="Sorensen J.L."/>
            <person name="Fitzpatrick D.A."/>
            <person name="Frisvad J.C."/>
            <person name="Nielsen K.L."/>
        </authorList>
    </citation>
    <scope>NUCLEOTIDE SEQUENCE</scope>
    <source>
        <strain evidence="7">IBT 21917</strain>
    </source>
</reference>
<dbReference type="SMART" id="SM00835">
    <property type="entry name" value="Cupin_1"/>
    <property type="match status" value="2"/>
</dbReference>
<gene>
    <name evidence="7" type="ORF">N7492_001796</name>
</gene>
<evidence type="ECO:0000256" key="5">
    <source>
        <dbReference type="SAM" id="SignalP"/>
    </source>
</evidence>
<organism evidence="7 8">
    <name type="scientific">Penicillium capsulatum</name>
    <dbReference type="NCBI Taxonomy" id="69766"/>
    <lineage>
        <taxon>Eukaryota</taxon>
        <taxon>Fungi</taxon>
        <taxon>Dikarya</taxon>
        <taxon>Ascomycota</taxon>
        <taxon>Pezizomycotina</taxon>
        <taxon>Eurotiomycetes</taxon>
        <taxon>Eurotiomycetidae</taxon>
        <taxon>Eurotiales</taxon>
        <taxon>Aspergillaceae</taxon>
        <taxon>Penicillium</taxon>
    </lineage>
</organism>
<dbReference type="Proteomes" id="UP001146351">
    <property type="component" value="Unassembled WGS sequence"/>
</dbReference>
<dbReference type="InterPro" id="IPR051610">
    <property type="entry name" value="GPI/OXD"/>
</dbReference>
<dbReference type="InterPro" id="IPR017774">
    <property type="entry name" value="Bicupin_oxalate_deCO2ase/Oxase"/>
</dbReference>
<keyword evidence="5" id="KW-0732">Signal</keyword>
<name>A0A9W9M069_9EURO</name>
<evidence type="ECO:0000256" key="2">
    <source>
        <dbReference type="PIRSR" id="PIRSR617774-1"/>
    </source>
</evidence>
<keyword evidence="8" id="KW-1185">Reference proteome</keyword>
<feature type="chain" id="PRO_5040835050" description="Cupin type-1 domain-containing protein" evidence="5">
    <location>
        <begin position="18"/>
        <end position="409"/>
    </location>
</feature>
<feature type="binding site" evidence="3">
    <location>
        <position position="298"/>
    </location>
    <ligand>
        <name>Mn(2+)</name>
        <dbReference type="ChEBI" id="CHEBI:29035"/>
        <label>2</label>
    </ligand>
</feature>
<dbReference type="GO" id="GO:0033609">
    <property type="term" value="P:oxalate metabolic process"/>
    <property type="evidence" value="ECO:0007669"/>
    <property type="project" value="InterPro"/>
</dbReference>
<keyword evidence="1 3" id="KW-0479">Metal-binding</keyword>
<feature type="region of interest" description="Disordered" evidence="4">
    <location>
        <begin position="19"/>
        <end position="48"/>
    </location>
</feature>
<comment type="caution">
    <text evidence="7">The sequence shown here is derived from an EMBL/GenBank/DDBJ whole genome shotgun (WGS) entry which is preliminary data.</text>
</comment>
<keyword evidence="3" id="KW-0464">Manganese</keyword>